<dbReference type="Proteomes" id="UP001597475">
    <property type="component" value="Unassembled WGS sequence"/>
</dbReference>
<sequence>MTSSFAALLSERRRSCGLTQAMLARQSGCTRQHVAQLECGAQVIRFQIESRTCPGAILRGVHEKNTVLRRWTGIRRLSGCSGIGLKPYEKHGSPLEFDAGKSAELPCLQKPK</sequence>
<evidence type="ECO:0000259" key="1">
    <source>
        <dbReference type="PROSITE" id="PS50943"/>
    </source>
</evidence>
<organism evidence="2 3">
    <name type="scientific">Deinococcus taklimakanensis</name>
    <dbReference type="NCBI Taxonomy" id="536443"/>
    <lineage>
        <taxon>Bacteria</taxon>
        <taxon>Thermotogati</taxon>
        <taxon>Deinococcota</taxon>
        <taxon>Deinococci</taxon>
        <taxon>Deinococcales</taxon>
        <taxon>Deinococcaceae</taxon>
        <taxon>Deinococcus</taxon>
    </lineage>
</organism>
<dbReference type="PROSITE" id="PS50943">
    <property type="entry name" value="HTH_CROC1"/>
    <property type="match status" value="1"/>
</dbReference>
<accession>A0ABW5P3F9</accession>
<dbReference type="RefSeq" id="WP_386845205.1">
    <property type="nucleotide sequence ID" value="NZ_JBHUMK010000040.1"/>
</dbReference>
<dbReference type="InterPro" id="IPR001387">
    <property type="entry name" value="Cro/C1-type_HTH"/>
</dbReference>
<proteinExistence type="predicted"/>
<feature type="domain" description="HTH cro/C1-type" evidence="1">
    <location>
        <begin position="9"/>
        <end position="40"/>
    </location>
</feature>
<gene>
    <name evidence="2" type="ORF">ACFSR9_09415</name>
</gene>
<dbReference type="InterPro" id="IPR010982">
    <property type="entry name" value="Lambda_DNA-bd_dom_sf"/>
</dbReference>
<evidence type="ECO:0000313" key="3">
    <source>
        <dbReference type="Proteomes" id="UP001597475"/>
    </source>
</evidence>
<dbReference type="CDD" id="cd00093">
    <property type="entry name" value="HTH_XRE"/>
    <property type="match status" value="1"/>
</dbReference>
<protein>
    <submittedName>
        <fullName evidence="2">Helix-turn-helix transcriptional regulator</fullName>
    </submittedName>
</protein>
<evidence type="ECO:0000313" key="2">
    <source>
        <dbReference type="EMBL" id="MFD2609653.1"/>
    </source>
</evidence>
<comment type="caution">
    <text evidence="2">The sequence shown here is derived from an EMBL/GenBank/DDBJ whole genome shotgun (WGS) entry which is preliminary data.</text>
</comment>
<dbReference type="Pfam" id="PF13560">
    <property type="entry name" value="HTH_31"/>
    <property type="match status" value="1"/>
</dbReference>
<dbReference type="SUPFAM" id="SSF47413">
    <property type="entry name" value="lambda repressor-like DNA-binding domains"/>
    <property type="match status" value="1"/>
</dbReference>
<keyword evidence="3" id="KW-1185">Reference proteome</keyword>
<dbReference type="EMBL" id="JBHUMK010000040">
    <property type="protein sequence ID" value="MFD2609653.1"/>
    <property type="molecule type" value="Genomic_DNA"/>
</dbReference>
<reference evidence="3" key="1">
    <citation type="journal article" date="2019" name="Int. J. Syst. Evol. Microbiol.">
        <title>The Global Catalogue of Microorganisms (GCM) 10K type strain sequencing project: providing services to taxonomists for standard genome sequencing and annotation.</title>
        <authorList>
            <consortium name="The Broad Institute Genomics Platform"/>
            <consortium name="The Broad Institute Genome Sequencing Center for Infectious Disease"/>
            <person name="Wu L."/>
            <person name="Ma J."/>
        </authorList>
    </citation>
    <scope>NUCLEOTIDE SEQUENCE [LARGE SCALE GENOMIC DNA]</scope>
    <source>
        <strain evidence="3">KCTC 33842</strain>
    </source>
</reference>
<dbReference type="Gene3D" id="1.10.260.40">
    <property type="entry name" value="lambda repressor-like DNA-binding domains"/>
    <property type="match status" value="1"/>
</dbReference>
<name>A0ABW5P3F9_9DEIO</name>